<accession>A0A1W7CVX0</accession>
<evidence type="ECO:0000256" key="5">
    <source>
        <dbReference type="SAM" id="Coils"/>
    </source>
</evidence>
<keyword evidence="4" id="KW-0788">Thiol protease</keyword>
<dbReference type="GO" id="GO:0008234">
    <property type="term" value="F:cysteine-type peptidase activity"/>
    <property type="evidence" value="ECO:0007669"/>
    <property type="project" value="UniProtKB-KW"/>
</dbReference>
<dbReference type="Pfam" id="PF00877">
    <property type="entry name" value="NLPC_P60"/>
    <property type="match status" value="1"/>
</dbReference>
<dbReference type="PANTHER" id="PTHR47359">
    <property type="entry name" value="PEPTIDOGLYCAN DL-ENDOPEPTIDASE CWLO"/>
    <property type="match status" value="1"/>
</dbReference>
<gene>
    <name evidence="9" type="ORF">CAG99_09010</name>
</gene>
<protein>
    <recommendedName>
        <fullName evidence="8">NlpC/P60 domain-containing protein</fullName>
    </recommendedName>
</protein>
<keyword evidence="7" id="KW-0732">Signal</keyword>
<feature type="coiled-coil region" evidence="5">
    <location>
        <begin position="168"/>
        <end position="206"/>
    </location>
</feature>
<name>A0A1W7CVX0_9ACTN</name>
<evidence type="ECO:0000259" key="8">
    <source>
        <dbReference type="PROSITE" id="PS51935"/>
    </source>
</evidence>
<sequence length="359" mass="37749">MAQHRKQRPDRWSAPRRARRAPVPAALRAAATLTLAGAASAAVLDGAALTEPEPTLAEVEERVDALHREAEVATEAYHAATEAAGRAEEEVDRLRDRAARRTEELNAARRALGSQASAEYRAGGLPAGVALALSADPDDFLSRAGVVDRSGDRQTRAALDIEARLRGIEQLRAEAAERSQALADARERAREQRAVVTDRLARAEDLLATRTARERAEVLREEGTGKTAGGERADPAAAPAAAADQRAGAAVAFAWGQLGRPYGWGATGPDAYDCSGLTQAAWRAAGVSLPRTSYGQAAAGSRVPMSALAPGDLVFYYADFSHVGIYVGDGLIVHASRPGTPVRVAPVDSMPFAAAVRPG</sequence>
<dbReference type="InterPro" id="IPR038765">
    <property type="entry name" value="Papain-like_cys_pep_sf"/>
</dbReference>
<dbReference type="SUPFAM" id="SSF54001">
    <property type="entry name" value="Cysteine proteinases"/>
    <property type="match status" value="1"/>
</dbReference>
<dbReference type="PROSITE" id="PS51935">
    <property type="entry name" value="NLPC_P60"/>
    <property type="match status" value="1"/>
</dbReference>
<keyword evidence="3" id="KW-0378">Hydrolase</keyword>
<dbReference type="InterPro" id="IPR000064">
    <property type="entry name" value="NLP_P60_dom"/>
</dbReference>
<organism evidence="9 10">
    <name type="scientific">Streptomyces marincola</name>
    <dbReference type="NCBI Taxonomy" id="2878388"/>
    <lineage>
        <taxon>Bacteria</taxon>
        <taxon>Bacillati</taxon>
        <taxon>Actinomycetota</taxon>
        <taxon>Actinomycetes</taxon>
        <taxon>Kitasatosporales</taxon>
        <taxon>Streptomycetaceae</taxon>
        <taxon>Streptomyces</taxon>
    </lineage>
</organism>
<keyword evidence="10" id="KW-1185">Reference proteome</keyword>
<feature type="coiled-coil region" evidence="5">
    <location>
        <begin position="56"/>
        <end position="111"/>
    </location>
</feature>
<dbReference type="AlphaFoldDB" id="A0A1W7CVX0"/>
<dbReference type="GO" id="GO:0006508">
    <property type="term" value="P:proteolysis"/>
    <property type="evidence" value="ECO:0007669"/>
    <property type="project" value="UniProtKB-KW"/>
</dbReference>
<keyword evidence="2" id="KW-0645">Protease</keyword>
<dbReference type="PANTHER" id="PTHR47359:SF3">
    <property type="entry name" value="NLP_P60 DOMAIN-CONTAINING PROTEIN-RELATED"/>
    <property type="match status" value="1"/>
</dbReference>
<evidence type="ECO:0000256" key="7">
    <source>
        <dbReference type="SAM" id="SignalP"/>
    </source>
</evidence>
<feature type="compositionally biased region" description="Basic and acidic residues" evidence="6">
    <location>
        <begin position="216"/>
        <end position="234"/>
    </location>
</feature>
<feature type="chain" id="PRO_5012642304" description="NlpC/P60 domain-containing protein" evidence="7">
    <location>
        <begin position="42"/>
        <end position="359"/>
    </location>
</feature>
<dbReference type="RefSeq" id="WP_086158494.1">
    <property type="nucleotide sequence ID" value="NZ_CP021121.1"/>
</dbReference>
<feature type="signal peptide" evidence="7">
    <location>
        <begin position="1"/>
        <end position="41"/>
    </location>
</feature>
<keyword evidence="5" id="KW-0175">Coiled coil</keyword>
<dbReference type="KEGG" id="smao:CAG99_09010"/>
<comment type="similarity">
    <text evidence="1">Belongs to the peptidase C40 family.</text>
</comment>
<feature type="compositionally biased region" description="Basic residues" evidence="6">
    <location>
        <begin position="1"/>
        <end position="20"/>
    </location>
</feature>
<dbReference type="EMBL" id="CP021121">
    <property type="protein sequence ID" value="ARQ68983.1"/>
    <property type="molecule type" value="Genomic_DNA"/>
</dbReference>
<evidence type="ECO:0000313" key="9">
    <source>
        <dbReference type="EMBL" id="ARQ68983.1"/>
    </source>
</evidence>
<feature type="region of interest" description="Disordered" evidence="6">
    <location>
        <begin position="1"/>
        <end position="23"/>
    </location>
</feature>
<dbReference type="InterPro" id="IPR051794">
    <property type="entry name" value="PG_Endopeptidase_C40"/>
</dbReference>
<reference evidence="9 10" key="1">
    <citation type="submission" date="2017-05" db="EMBL/GenBank/DDBJ databases">
        <title>Complete genome sequence of Streptomyces sp. SCSIO 03032 revealed the diverse biosynthetic pathways for its bioactive secondary metabolites.</title>
        <authorList>
            <person name="Ma L."/>
            <person name="Zhu Y."/>
            <person name="Zhang W."/>
            <person name="Zhang G."/>
            <person name="Tian X."/>
            <person name="Zhang S."/>
            <person name="Zhang C."/>
        </authorList>
    </citation>
    <scope>NUCLEOTIDE SEQUENCE [LARGE SCALE GENOMIC DNA]</scope>
    <source>
        <strain evidence="9 10">SCSIO 03032</strain>
    </source>
</reference>
<dbReference type="Gene3D" id="3.90.1720.10">
    <property type="entry name" value="endopeptidase domain like (from Nostoc punctiforme)"/>
    <property type="match status" value="1"/>
</dbReference>
<dbReference type="OrthoDB" id="5177647at2"/>
<dbReference type="Proteomes" id="UP000194218">
    <property type="component" value="Chromosome"/>
</dbReference>
<feature type="domain" description="NlpC/P60" evidence="8">
    <location>
        <begin position="244"/>
        <end position="359"/>
    </location>
</feature>
<feature type="region of interest" description="Disordered" evidence="6">
    <location>
        <begin position="216"/>
        <end position="238"/>
    </location>
</feature>
<evidence type="ECO:0000256" key="6">
    <source>
        <dbReference type="SAM" id="MobiDB-lite"/>
    </source>
</evidence>
<evidence type="ECO:0000256" key="3">
    <source>
        <dbReference type="ARBA" id="ARBA00022801"/>
    </source>
</evidence>
<evidence type="ECO:0000256" key="4">
    <source>
        <dbReference type="ARBA" id="ARBA00022807"/>
    </source>
</evidence>
<evidence type="ECO:0000313" key="10">
    <source>
        <dbReference type="Proteomes" id="UP000194218"/>
    </source>
</evidence>
<evidence type="ECO:0000256" key="2">
    <source>
        <dbReference type="ARBA" id="ARBA00022670"/>
    </source>
</evidence>
<proteinExistence type="inferred from homology"/>
<evidence type="ECO:0000256" key="1">
    <source>
        <dbReference type="ARBA" id="ARBA00007074"/>
    </source>
</evidence>